<dbReference type="AlphaFoldDB" id="A0AAC8QGA4"/>
<sequence>MGRASLQDSHAALLGPGTLVHQDGGWKAATLLFKFFKKPGFSRLFMTPEAR</sequence>
<reference evidence="1 2" key="1">
    <citation type="submission" date="2015-05" db="EMBL/GenBank/DDBJ databases">
        <title>Genome assembly of Archangium gephyra DSM 2261.</title>
        <authorList>
            <person name="Sharma G."/>
            <person name="Subramanian S."/>
        </authorList>
    </citation>
    <scope>NUCLEOTIDE SEQUENCE [LARGE SCALE GENOMIC DNA]</scope>
    <source>
        <strain evidence="1 2">DSM 2261</strain>
    </source>
</reference>
<evidence type="ECO:0000313" key="1">
    <source>
        <dbReference type="EMBL" id="AKJ07203.1"/>
    </source>
</evidence>
<dbReference type="KEGG" id="age:AA314_08829"/>
<dbReference type="EMBL" id="CP011509">
    <property type="protein sequence ID" value="AKJ07203.1"/>
    <property type="molecule type" value="Genomic_DNA"/>
</dbReference>
<protein>
    <submittedName>
        <fullName evidence="1">Uncharacterized protein</fullName>
    </submittedName>
</protein>
<evidence type="ECO:0000313" key="2">
    <source>
        <dbReference type="Proteomes" id="UP000035579"/>
    </source>
</evidence>
<dbReference type="Proteomes" id="UP000035579">
    <property type="component" value="Chromosome"/>
</dbReference>
<accession>A0AAC8QGA4</accession>
<name>A0AAC8QGA4_9BACT</name>
<gene>
    <name evidence="1" type="ORF">AA314_08829</name>
</gene>
<organism evidence="1 2">
    <name type="scientific">Archangium gephyra</name>
    <dbReference type="NCBI Taxonomy" id="48"/>
    <lineage>
        <taxon>Bacteria</taxon>
        <taxon>Pseudomonadati</taxon>
        <taxon>Myxococcota</taxon>
        <taxon>Myxococcia</taxon>
        <taxon>Myxococcales</taxon>
        <taxon>Cystobacterineae</taxon>
        <taxon>Archangiaceae</taxon>
        <taxon>Archangium</taxon>
    </lineage>
</organism>
<proteinExistence type="predicted"/>